<organism evidence="2 3">
    <name type="scientific">Colocasia esculenta</name>
    <name type="common">Wild taro</name>
    <name type="synonym">Arum esculentum</name>
    <dbReference type="NCBI Taxonomy" id="4460"/>
    <lineage>
        <taxon>Eukaryota</taxon>
        <taxon>Viridiplantae</taxon>
        <taxon>Streptophyta</taxon>
        <taxon>Embryophyta</taxon>
        <taxon>Tracheophyta</taxon>
        <taxon>Spermatophyta</taxon>
        <taxon>Magnoliopsida</taxon>
        <taxon>Liliopsida</taxon>
        <taxon>Araceae</taxon>
        <taxon>Aroideae</taxon>
        <taxon>Colocasieae</taxon>
        <taxon>Colocasia</taxon>
    </lineage>
</organism>
<evidence type="ECO:0000256" key="1">
    <source>
        <dbReference type="SAM" id="MobiDB-lite"/>
    </source>
</evidence>
<gene>
    <name evidence="2" type="ORF">Taro_046701</name>
</gene>
<reference evidence="2" key="1">
    <citation type="submission" date="2017-07" db="EMBL/GenBank/DDBJ databases">
        <title>Taro Niue Genome Assembly and Annotation.</title>
        <authorList>
            <person name="Atibalentja N."/>
            <person name="Keating K."/>
            <person name="Fields C.J."/>
        </authorList>
    </citation>
    <scope>NUCLEOTIDE SEQUENCE</scope>
    <source>
        <strain evidence="2">Niue_2</strain>
        <tissue evidence="2">Leaf</tissue>
    </source>
</reference>
<dbReference type="Proteomes" id="UP000652761">
    <property type="component" value="Unassembled WGS sequence"/>
</dbReference>
<name>A0A843X5W4_COLES</name>
<dbReference type="AlphaFoldDB" id="A0A843X5W4"/>
<accession>A0A843X5W4</accession>
<feature type="compositionally biased region" description="Basic and acidic residues" evidence="1">
    <location>
        <begin position="1"/>
        <end position="16"/>
    </location>
</feature>
<comment type="caution">
    <text evidence="2">The sequence shown here is derived from an EMBL/GenBank/DDBJ whole genome shotgun (WGS) entry which is preliminary data.</text>
</comment>
<evidence type="ECO:0000313" key="3">
    <source>
        <dbReference type="Proteomes" id="UP000652761"/>
    </source>
</evidence>
<dbReference type="EMBL" id="NMUH01005822">
    <property type="protein sequence ID" value="MQM13775.1"/>
    <property type="molecule type" value="Genomic_DNA"/>
</dbReference>
<sequence>MVPRLGEQRREERGERQAPAPQGSIVLLPPPLVDYGVFMLGLSRRCRCRHRLRLHCRPSFRCRLRLQLQFSRSMVMVIHPL</sequence>
<feature type="region of interest" description="Disordered" evidence="1">
    <location>
        <begin position="1"/>
        <end position="23"/>
    </location>
</feature>
<evidence type="ECO:0000313" key="2">
    <source>
        <dbReference type="EMBL" id="MQM13775.1"/>
    </source>
</evidence>
<proteinExistence type="predicted"/>
<protein>
    <submittedName>
        <fullName evidence="2">Uncharacterized protein</fullName>
    </submittedName>
</protein>
<keyword evidence="3" id="KW-1185">Reference proteome</keyword>